<dbReference type="AlphaFoldDB" id="A0ABD3P2G5"/>
<reference evidence="4 5" key="1">
    <citation type="submission" date="2024-10" db="EMBL/GenBank/DDBJ databases">
        <title>Updated reference genomes for cyclostephanoid diatoms.</title>
        <authorList>
            <person name="Roberts W.R."/>
            <person name="Alverson A.J."/>
        </authorList>
    </citation>
    <scope>NUCLEOTIDE SEQUENCE [LARGE SCALE GENOMIC DNA]</scope>
    <source>
        <strain evidence="4 5">AJA276-08</strain>
    </source>
</reference>
<dbReference type="PANTHER" id="PTHR10340:SF57">
    <property type="entry name" value="METALLOPHOS DOMAIN-CONTAINING PROTEIN"/>
    <property type="match status" value="1"/>
</dbReference>
<keyword evidence="3" id="KW-1133">Transmembrane helix</keyword>
<name>A0ABD3P2G5_9STRA</name>
<evidence type="ECO:0000313" key="4">
    <source>
        <dbReference type="EMBL" id="KAL3782068.1"/>
    </source>
</evidence>
<dbReference type="GO" id="GO:0016787">
    <property type="term" value="F:hydrolase activity"/>
    <property type="evidence" value="ECO:0007669"/>
    <property type="project" value="UniProtKB-KW"/>
</dbReference>
<dbReference type="PANTHER" id="PTHR10340">
    <property type="entry name" value="SPHINGOMYELIN PHOSPHODIESTERASE"/>
    <property type="match status" value="1"/>
</dbReference>
<protein>
    <recommendedName>
        <fullName evidence="6">Calcineurin-like phosphoesterase domain-containing protein</fullName>
    </recommendedName>
</protein>
<evidence type="ECO:0000313" key="5">
    <source>
        <dbReference type="Proteomes" id="UP001530315"/>
    </source>
</evidence>
<dbReference type="EMBL" id="JALLAZ020001036">
    <property type="protein sequence ID" value="KAL3782068.1"/>
    <property type="molecule type" value="Genomic_DNA"/>
</dbReference>
<feature type="transmembrane region" description="Helical" evidence="3">
    <location>
        <begin position="431"/>
        <end position="449"/>
    </location>
</feature>
<comment type="caution">
    <text evidence="4">The sequence shown here is derived from an EMBL/GenBank/DDBJ whole genome shotgun (WGS) entry which is preliminary data.</text>
</comment>
<keyword evidence="3" id="KW-0472">Membrane</keyword>
<sequence>MDEAGKVVRSFASMLRTSFPDSVIVYALGNNDVVPDYYLGLFDDDDDDVDVDVDGDDDGTVVARGDGIATTPTPGTAGMLGVLYDALVGGDDDDDDDDDVSILTYADASTFLAGGYYSRTVHDGSLVLLSMNTILYSSFHEPTMRHRDVDDPGGQFAWMRKVLSGCRRRRRAGACRSAMIVGHVPPAMGSFRHQQLWREGYIRTYYEIVKEFDDVVVAQLFGHLHSDEFRVGLASSPHDDERGDRGMIGNDISLIPALSTPLLLGPSVTPLHGNYPSFRIVRYDRGGRRGGTTTDGDGGYRIVDYDSYSYSMIGKDDVGGWSKLYTFSEVYGDVAGDVIEEEGLSSRTFRTIVGAMEDERWGGESPTLKAYRELKLSGAKIDANQFGASGTCDSKCRDDYMCIFMSATTSGYDRCMLERGPTWYQVGGGRLGILAGVIFAIMIIGYAFVRCRRMRRDKRKHYSSAPSVHDEAKDDGIDSQDREFIYDEAKDDGNDLQDREII</sequence>
<evidence type="ECO:0008006" key="6">
    <source>
        <dbReference type="Google" id="ProtNLM"/>
    </source>
</evidence>
<keyword evidence="5" id="KW-1185">Reference proteome</keyword>
<keyword evidence="1" id="KW-0378">Hydrolase</keyword>
<dbReference type="InterPro" id="IPR029052">
    <property type="entry name" value="Metallo-depent_PP-like"/>
</dbReference>
<organism evidence="4 5">
    <name type="scientific">Stephanodiscus triporus</name>
    <dbReference type="NCBI Taxonomy" id="2934178"/>
    <lineage>
        <taxon>Eukaryota</taxon>
        <taxon>Sar</taxon>
        <taxon>Stramenopiles</taxon>
        <taxon>Ochrophyta</taxon>
        <taxon>Bacillariophyta</taxon>
        <taxon>Coscinodiscophyceae</taxon>
        <taxon>Thalassiosirophycidae</taxon>
        <taxon>Stephanodiscales</taxon>
        <taxon>Stephanodiscaceae</taxon>
        <taxon>Stephanodiscus</taxon>
    </lineage>
</organism>
<evidence type="ECO:0000256" key="1">
    <source>
        <dbReference type="ARBA" id="ARBA00022801"/>
    </source>
</evidence>
<evidence type="ECO:0000256" key="2">
    <source>
        <dbReference type="ARBA" id="ARBA00023180"/>
    </source>
</evidence>
<proteinExistence type="predicted"/>
<gene>
    <name evidence="4" type="ORF">ACHAW5_000689</name>
</gene>
<dbReference type="Proteomes" id="UP001530315">
    <property type="component" value="Unassembled WGS sequence"/>
</dbReference>
<dbReference type="SUPFAM" id="SSF56300">
    <property type="entry name" value="Metallo-dependent phosphatases"/>
    <property type="match status" value="1"/>
</dbReference>
<accession>A0ABD3P2G5</accession>
<keyword evidence="3" id="KW-0812">Transmembrane</keyword>
<keyword evidence="2" id="KW-0325">Glycoprotein</keyword>
<evidence type="ECO:0000256" key="3">
    <source>
        <dbReference type="SAM" id="Phobius"/>
    </source>
</evidence>